<keyword evidence="3" id="KW-1185">Reference proteome</keyword>
<organism evidence="2 3">
    <name type="scientific">Otolemur garnettii</name>
    <name type="common">Small-eared galago</name>
    <name type="synonym">Garnett's greater bushbaby</name>
    <dbReference type="NCBI Taxonomy" id="30611"/>
    <lineage>
        <taxon>Eukaryota</taxon>
        <taxon>Metazoa</taxon>
        <taxon>Chordata</taxon>
        <taxon>Craniata</taxon>
        <taxon>Vertebrata</taxon>
        <taxon>Euteleostomi</taxon>
        <taxon>Mammalia</taxon>
        <taxon>Eutheria</taxon>
        <taxon>Euarchontoglires</taxon>
        <taxon>Primates</taxon>
        <taxon>Strepsirrhini</taxon>
        <taxon>Lorisiformes</taxon>
        <taxon>Galagidae</taxon>
        <taxon>Otolemur</taxon>
    </lineage>
</organism>
<feature type="compositionally biased region" description="Low complexity" evidence="1">
    <location>
        <begin position="389"/>
        <end position="403"/>
    </location>
</feature>
<feature type="compositionally biased region" description="Polar residues" evidence="1">
    <location>
        <begin position="372"/>
        <end position="383"/>
    </location>
</feature>
<dbReference type="eggNOG" id="ENOG502R5GW">
    <property type="taxonomic scope" value="Eukaryota"/>
</dbReference>
<name>H0XSA2_OTOGA</name>
<feature type="compositionally biased region" description="Low complexity" evidence="1">
    <location>
        <begin position="445"/>
        <end position="455"/>
    </location>
</feature>
<dbReference type="Pfam" id="PF15229">
    <property type="entry name" value="POM121"/>
    <property type="match status" value="1"/>
</dbReference>
<accession>H0XSA2</accession>
<feature type="compositionally biased region" description="Basic and acidic residues" evidence="1">
    <location>
        <begin position="425"/>
        <end position="435"/>
    </location>
</feature>
<sequence>GCLQGCGGWRWPAAATQSLCRGLLLPRLALYLVPGEAALAWMVPVGGSGTSWRPRREPELPAPCPHKPEGASQGILIPSPPARSAVNGNLPDSPTLFEGPDPAKLLLMGGYLGKLGMPQPAPAQEGRDQQERLDRCPAAWPPPPALRNHHVHHVWPSLPTPLLRAPRRPCHRDCGTSSKRYVMTPRRWHPLRQARYSLLGVLPTVCWDGCPSKKILLSVRHFRRVGGPVPVRIPPLDRKWTRSAGPEQVISSALSSPPPDAPNPRAKDTVQSALQDRTKKTVGGEDQIFADGQESQRRCHDSSGTAHSALEPLVAKGVPASLVPEPESLKRGPDSQSSENPLNKRSCSSCASSLASTYTCGIPVHSRNAISSSYSSTRGFSQLQKRRGPSSSPSSSHSQTQQRPAKKIRGEEPGHHSRSSTPPLTDKESQGEKAADTTTWKEQNSWSSPSTPGSSRPRKRKFQLLPSRRGELLTLPPPPQLGYSVTAEDLDLEKKATFDWFNKLLGDTTDAASNYPSETPTTMQPSFTFTPSPAETASSMASLPDASSNPLLQSWNQMQNRPSLPSFPESARLATTQDHPSPMTHGLLAGMGSSQSGPLPATTIDSTSTVMFMELVPASSIIPATEMRSTSDLPEKTSVQSQALSAPSHTPKREFHFGMLSTPPSNPPSSAAPAMPSSSPLFMPLSMAPPSSQKKDSQLSVHSFLSTAHSSFTLPTTTITSALSFQPVFSNRELPPSMPLSAPFFKHTTIQASPTVTTTPVFTGLATATSAVASISTGSTSGDPALKSAFGHGLSSVNSTKSSVRRITPSTAQPFLFGAPPASGASFTPAKSSTFQVGKRTAKRVSTMVTTSGQSPLSAVQTTSSSSSVVFHGFGDTLTTSSPAPTSQPALMLSNTMTPAFNIPFGSSNKPHLPSFPGASPQPAFGAADGQPQGNSKPALTPSSFTFGNSAAPAPLTNPAPTPGQPAFGSAAHSAFRSLVTIASAFSTPANTQPAFASTMAVFSFGEASTSNIGAITQTSSSWLSSSVFGPFSFGVSAVPLGSGDTGFKINVSAPGSSSTSGAFGFGAGKNRTTGITTVFGGSVSQSIPGTPSRTSQVFSVASTPDNKPVFGATSSATFHQNTTTTAVGTSGSSPSFGVSSTPTQGFVGVGPIRLLVPSFSIGVGSKTPGVRQRLQARRQLTRKK</sequence>
<feature type="region of interest" description="Disordered" evidence="1">
    <location>
        <begin position="230"/>
        <end position="348"/>
    </location>
</feature>
<dbReference type="GeneTree" id="ENSGT00940000153253"/>
<feature type="compositionally biased region" description="Polar residues" evidence="1">
    <location>
        <begin position="334"/>
        <end position="345"/>
    </location>
</feature>
<feature type="compositionally biased region" description="Polar residues" evidence="1">
    <location>
        <begin position="512"/>
        <end position="563"/>
    </location>
</feature>
<reference evidence="2" key="3">
    <citation type="submission" date="2025-09" db="UniProtKB">
        <authorList>
            <consortium name="Ensembl"/>
        </authorList>
    </citation>
    <scope>IDENTIFICATION</scope>
</reference>
<reference evidence="3" key="1">
    <citation type="submission" date="2011-03" db="EMBL/GenBank/DDBJ databases">
        <title>Version 3 of the genome sequence of Otolemur garnettii (Bushbaby).</title>
        <authorList>
            <consortium name="The Broad Institute Genome Sequencing Platform"/>
            <person name="Di Palma F."/>
            <person name="Johnson J."/>
            <person name="Lander E.S."/>
            <person name="Lindblad-Toh K."/>
            <person name="Jaffe D.B."/>
            <person name="Gnerre S."/>
            <person name="MacCallum I."/>
            <person name="Przybylski D."/>
            <person name="Ribeiro F.J."/>
            <person name="Burton J.N."/>
            <person name="Walker B.J."/>
            <person name="Sharpe T."/>
            <person name="Hall G."/>
        </authorList>
    </citation>
    <scope>NUCLEOTIDE SEQUENCE [LARGE SCALE GENOMIC DNA]</scope>
</reference>
<proteinExistence type="predicted"/>
<feature type="region of interest" description="Disordered" evidence="1">
    <location>
        <begin position="627"/>
        <end position="695"/>
    </location>
</feature>
<dbReference type="PANTHER" id="PTHR23193:SF5">
    <property type="entry name" value="NUCLEAR ENVELOPE PORE MEMBRANE PROTEIN POM 121C-RELATED"/>
    <property type="match status" value="1"/>
</dbReference>
<dbReference type="STRING" id="30611.ENSOGAP00000018994"/>
<dbReference type="GO" id="GO:0008139">
    <property type="term" value="F:nuclear localization sequence binding"/>
    <property type="evidence" value="ECO:0007669"/>
    <property type="project" value="TreeGrafter"/>
</dbReference>
<evidence type="ECO:0008006" key="4">
    <source>
        <dbReference type="Google" id="ProtNLM"/>
    </source>
</evidence>
<dbReference type="GO" id="GO:0017056">
    <property type="term" value="F:structural constituent of nuclear pore"/>
    <property type="evidence" value="ECO:0007669"/>
    <property type="project" value="TreeGrafter"/>
</dbReference>
<dbReference type="HOGENOM" id="CLU_011366_0_0_1"/>
<feature type="compositionally biased region" description="Polar residues" evidence="1">
    <location>
        <begin position="627"/>
        <end position="648"/>
    </location>
</feature>
<feature type="region of interest" description="Disordered" evidence="1">
    <location>
        <begin position="512"/>
        <end position="579"/>
    </location>
</feature>
<dbReference type="Ensembl" id="ENSOGAT00000027390.1">
    <property type="protein sequence ID" value="ENSOGAP00000018994.1"/>
    <property type="gene ID" value="ENSOGAG00000031050.1"/>
</dbReference>
<feature type="region of interest" description="Disordered" evidence="1">
    <location>
        <begin position="372"/>
        <end position="459"/>
    </location>
</feature>
<dbReference type="PANTHER" id="PTHR23193">
    <property type="entry name" value="NUCLEAR PORE COMPLEX PROTEIN NUP"/>
    <property type="match status" value="1"/>
</dbReference>
<feature type="compositionally biased region" description="Low complexity" evidence="1">
    <location>
        <begin position="659"/>
        <end position="692"/>
    </location>
</feature>
<reference evidence="2" key="2">
    <citation type="submission" date="2025-08" db="UniProtKB">
        <authorList>
            <consortium name="Ensembl"/>
        </authorList>
    </citation>
    <scope>IDENTIFICATION</scope>
</reference>
<feature type="compositionally biased region" description="Polar residues" evidence="1">
    <location>
        <begin position="932"/>
        <end position="949"/>
    </location>
</feature>
<dbReference type="OMA" id="VCWDGCP"/>
<protein>
    <recommendedName>
        <fullName evidence="4">POM121 transmembrane nucleoporin C</fullName>
    </recommendedName>
</protein>
<evidence type="ECO:0000313" key="2">
    <source>
        <dbReference type="Ensembl" id="ENSOGAP00000018994.1"/>
    </source>
</evidence>
<dbReference type="AlphaFoldDB" id="H0XSA2"/>
<dbReference type="GO" id="GO:0006606">
    <property type="term" value="P:protein import into nucleus"/>
    <property type="evidence" value="ECO:0007669"/>
    <property type="project" value="TreeGrafter"/>
</dbReference>
<dbReference type="InterPro" id="IPR026054">
    <property type="entry name" value="Nucleoporin"/>
</dbReference>
<dbReference type="EMBL" id="AAQR03015374">
    <property type="status" value="NOT_ANNOTATED_CDS"/>
    <property type="molecule type" value="Genomic_DNA"/>
</dbReference>
<gene>
    <name evidence="2" type="primary">LOC100954666</name>
</gene>
<evidence type="ECO:0000313" key="3">
    <source>
        <dbReference type="Proteomes" id="UP000005225"/>
    </source>
</evidence>
<evidence type="ECO:0000256" key="1">
    <source>
        <dbReference type="SAM" id="MobiDB-lite"/>
    </source>
</evidence>
<dbReference type="Proteomes" id="UP000005225">
    <property type="component" value="Unassembled WGS sequence"/>
</dbReference>
<dbReference type="GO" id="GO:0005643">
    <property type="term" value="C:nuclear pore"/>
    <property type="evidence" value="ECO:0007669"/>
    <property type="project" value="TreeGrafter"/>
</dbReference>
<dbReference type="GO" id="GO:0006405">
    <property type="term" value="P:RNA export from nucleus"/>
    <property type="evidence" value="ECO:0007669"/>
    <property type="project" value="TreeGrafter"/>
</dbReference>
<feature type="region of interest" description="Disordered" evidence="1">
    <location>
        <begin position="903"/>
        <end position="968"/>
    </location>
</feature>
<dbReference type="InParanoid" id="H0XSA2"/>